<protein>
    <submittedName>
        <fullName evidence="1">Dihydrofolate reductase</fullName>
    </submittedName>
</protein>
<dbReference type="Proteomes" id="UP000595814">
    <property type="component" value="Chromosome"/>
</dbReference>
<evidence type="ECO:0000313" key="1">
    <source>
        <dbReference type="EMBL" id="QQK08522.1"/>
    </source>
</evidence>
<reference evidence="1 2" key="1">
    <citation type="journal article" date="2022" name="Int. J. Syst. Evol. Microbiol.">
        <title>Miniphocaeibacter halophilus sp. nov., an ammonium-tolerant acetate-producing bacterium isolated from a biogas system.</title>
        <authorList>
            <person name="Schnurer A."/>
            <person name="Singh A."/>
            <person name="Bi S."/>
            <person name="Qiao W."/>
            <person name="Westerholm M."/>
        </authorList>
    </citation>
    <scope>NUCLEOTIDE SEQUENCE [LARGE SCALE GENOMIC DNA]</scope>
    <source>
        <strain evidence="1 2">AMB_01</strain>
    </source>
</reference>
<dbReference type="EMBL" id="CP066744">
    <property type="protein sequence ID" value="QQK08522.1"/>
    <property type="molecule type" value="Genomic_DNA"/>
</dbReference>
<accession>A0AC61MSP7</accession>
<proteinExistence type="predicted"/>
<organism evidence="1 2">
    <name type="scientific">Miniphocaeibacter halophilus</name>
    <dbReference type="NCBI Taxonomy" id="2931922"/>
    <lineage>
        <taxon>Bacteria</taxon>
        <taxon>Bacillati</taxon>
        <taxon>Bacillota</taxon>
        <taxon>Tissierellia</taxon>
        <taxon>Tissierellales</taxon>
        <taxon>Peptoniphilaceae</taxon>
        <taxon>Miniphocaeibacter</taxon>
    </lineage>
</organism>
<evidence type="ECO:0000313" key="2">
    <source>
        <dbReference type="Proteomes" id="UP000595814"/>
    </source>
</evidence>
<sequence length="166" mass="19126">MRAIVAVDNNWGIGIKNELLISIPDDMKHFVKYTKNKIVIMGKNTLDSFPGGNPLKGRVNIVISRKEKIDKDVVLVSSIEEALEESKKFKEEDVFVIGGESVYKQLLPYCEKCIVTKINKTFKADAFFPNLDEKSNWELIEESENYNYDGINYKFLIYKNIDVKCF</sequence>
<gene>
    <name evidence="1" type="ORF">JFY71_03010</name>
</gene>
<keyword evidence="2" id="KW-1185">Reference proteome</keyword>
<name>A0AC61MSP7_9FIRM</name>